<dbReference type="Pfam" id="PF13545">
    <property type="entry name" value="HTH_Crp_2"/>
    <property type="match status" value="1"/>
</dbReference>
<gene>
    <name evidence="5" type="ORF">MKQ68_04490</name>
</gene>
<evidence type="ECO:0000313" key="5">
    <source>
        <dbReference type="EMBL" id="UYQ94347.1"/>
    </source>
</evidence>
<dbReference type="SUPFAM" id="SSF46785">
    <property type="entry name" value="Winged helix' DNA-binding domain"/>
    <property type="match status" value="1"/>
</dbReference>
<dbReference type="InterPro" id="IPR014710">
    <property type="entry name" value="RmlC-like_jellyroll"/>
</dbReference>
<keyword evidence="1" id="KW-0805">Transcription regulation</keyword>
<dbReference type="SUPFAM" id="SSF51206">
    <property type="entry name" value="cAMP-binding domain-like"/>
    <property type="match status" value="1"/>
</dbReference>
<evidence type="ECO:0000256" key="2">
    <source>
        <dbReference type="ARBA" id="ARBA00023125"/>
    </source>
</evidence>
<proteinExistence type="predicted"/>
<evidence type="ECO:0000259" key="4">
    <source>
        <dbReference type="PROSITE" id="PS50042"/>
    </source>
</evidence>
<reference evidence="5" key="1">
    <citation type="submission" date="2022-10" db="EMBL/GenBank/DDBJ databases">
        <title>Chitinophaga sp. nov., isolated from soil.</title>
        <authorList>
            <person name="Jeon C.O."/>
        </authorList>
    </citation>
    <scope>NUCLEOTIDE SEQUENCE</scope>
    <source>
        <strain evidence="5">R8</strain>
    </source>
</reference>
<dbReference type="InterPro" id="IPR012318">
    <property type="entry name" value="HTH_CRP"/>
</dbReference>
<dbReference type="InterPro" id="IPR036390">
    <property type="entry name" value="WH_DNA-bd_sf"/>
</dbReference>
<name>A0ABY6J3Z8_9BACT</name>
<keyword evidence="6" id="KW-1185">Reference proteome</keyword>
<organism evidence="5 6">
    <name type="scientific">Chitinophaga horti</name>
    <dbReference type="NCBI Taxonomy" id="2920382"/>
    <lineage>
        <taxon>Bacteria</taxon>
        <taxon>Pseudomonadati</taxon>
        <taxon>Bacteroidota</taxon>
        <taxon>Chitinophagia</taxon>
        <taxon>Chitinophagales</taxon>
        <taxon>Chitinophagaceae</taxon>
        <taxon>Chitinophaga</taxon>
    </lineage>
</organism>
<dbReference type="SMART" id="SM00419">
    <property type="entry name" value="HTH_CRP"/>
    <property type="match status" value="1"/>
</dbReference>
<dbReference type="PANTHER" id="PTHR24567">
    <property type="entry name" value="CRP FAMILY TRANSCRIPTIONAL REGULATORY PROTEIN"/>
    <property type="match status" value="1"/>
</dbReference>
<accession>A0ABY6J3Z8</accession>
<evidence type="ECO:0000313" key="6">
    <source>
        <dbReference type="Proteomes" id="UP001162741"/>
    </source>
</evidence>
<dbReference type="PANTHER" id="PTHR24567:SF26">
    <property type="entry name" value="REGULATORY PROTEIN YEIL"/>
    <property type="match status" value="1"/>
</dbReference>
<dbReference type="EMBL" id="CP107006">
    <property type="protein sequence ID" value="UYQ94347.1"/>
    <property type="molecule type" value="Genomic_DNA"/>
</dbReference>
<keyword evidence="3" id="KW-0804">Transcription</keyword>
<evidence type="ECO:0000256" key="3">
    <source>
        <dbReference type="ARBA" id="ARBA00023163"/>
    </source>
</evidence>
<sequence length="225" mass="25667">MHFYQNRDICPATNMLLTNPRFSAYMEQLSARGQVFTRSFQPGALLLRQDAQALQAFVIQEGIAKCYMRENNGKDYIFEFLGKGEITGELELIGGQRCICSIEAITEVTAWVTPADVFAGLLHTDMEFNRLVMGELATRLTQTCVRASYQQAYPLEYGLLRFLMLQQEAQLFFSSADIAAYLGITVRSFNRTVKQLREKKVIAVDGLHLDLTRKELDLLLKRFED</sequence>
<dbReference type="Pfam" id="PF00027">
    <property type="entry name" value="cNMP_binding"/>
    <property type="match status" value="1"/>
</dbReference>
<keyword evidence="2" id="KW-0238">DNA-binding</keyword>
<dbReference type="SMART" id="SM00100">
    <property type="entry name" value="cNMP"/>
    <property type="match status" value="1"/>
</dbReference>
<dbReference type="PROSITE" id="PS50042">
    <property type="entry name" value="CNMP_BINDING_3"/>
    <property type="match status" value="1"/>
</dbReference>
<protein>
    <submittedName>
        <fullName evidence="5">Crp/Fnr family transcriptional regulator</fullName>
    </submittedName>
</protein>
<dbReference type="InterPro" id="IPR000595">
    <property type="entry name" value="cNMP-bd_dom"/>
</dbReference>
<evidence type="ECO:0000256" key="1">
    <source>
        <dbReference type="ARBA" id="ARBA00023015"/>
    </source>
</evidence>
<dbReference type="Proteomes" id="UP001162741">
    <property type="component" value="Chromosome"/>
</dbReference>
<dbReference type="CDD" id="cd00038">
    <property type="entry name" value="CAP_ED"/>
    <property type="match status" value="1"/>
</dbReference>
<feature type="domain" description="Cyclic nucleotide-binding" evidence="4">
    <location>
        <begin position="35"/>
        <end position="139"/>
    </location>
</feature>
<dbReference type="Gene3D" id="2.60.120.10">
    <property type="entry name" value="Jelly Rolls"/>
    <property type="match status" value="1"/>
</dbReference>
<dbReference type="RefSeq" id="WP_244841398.1">
    <property type="nucleotide sequence ID" value="NZ_CP107006.1"/>
</dbReference>
<dbReference type="InterPro" id="IPR050397">
    <property type="entry name" value="Env_Response_Regulators"/>
</dbReference>
<dbReference type="InterPro" id="IPR018490">
    <property type="entry name" value="cNMP-bd_dom_sf"/>
</dbReference>